<evidence type="ECO:0000256" key="4">
    <source>
        <dbReference type="ARBA" id="ARBA00022989"/>
    </source>
</evidence>
<keyword evidence="4" id="KW-1133">Transmembrane helix</keyword>
<evidence type="ECO:0000256" key="1">
    <source>
        <dbReference type="ARBA" id="ARBA00004167"/>
    </source>
</evidence>
<feature type="domain" description="Malectin-like" evidence="6">
    <location>
        <begin position="27"/>
        <end position="69"/>
    </location>
</feature>
<name>A0A2P5ATI9_TREOI</name>
<dbReference type="Pfam" id="PF12819">
    <property type="entry name" value="Malectin_like"/>
    <property type="match status" value="1"/>
</dbReference>
<evidence type="ECO:0000256" key="3">
    <source>
        <dbReference type="ARBA" id="ARBA00022729"/>
    </source>
</evidence>
<dbReference type="GO" id="GO:0016020">
    <property type="term" value="C:membrane"/>
    <property type="evidence" value="ECO:0007669"/>
    <property type="project" value="UniProtKB-SubCell"/>
</dbReference>
<dbReference type="InterPro" id="IPR024788">
    <property type="entry name" value="Malectin-like_Carb-bd_dom"/>
</dbReference>
<dbReference type="AlphaFoldDB" id="A0A2P5ATI9"/>
<proteinExistence type="predicted"/>
<gene>
    <name evidence="7" type="ORF">TorRG33x02_341640</name>
</gene>
<accession>A0A2P5ATI9</accession>
<evidence type="ECO:0000256" key="2">
    <source>
        <dbReference type="ARBA" id="ARBA00022692"/>
    </source>
</evidence>
<dbReference type="InParanoid" id="A0A2P5ATI9"/>
<keyword evidence="3" id="KW-0732">Signal</keyword>
<reference evidence="8" key="1">
    <citation type="submission" date="2016-06" db="EMBL/GenBank/DDBJ databases">
        <title>Parallel loss of symbiosis genes in relatives of nitrogen-fixing non-legume Parasponia.</title>
        <authorList>
            <person name="Van Velzen R."/>
            <person name="Holmer R."/>
            <person name="Bu F."/>
            <person name="Rutten L."/>
            <person name="Van Zeijl A."/>
            <person name="Liu W."/>
            <person name="Santuari L."/>
            <person name="Cao Q."/>
            <person name="Sharma T."/>
            <person name="Shen D."/>
            <person name="Roswanjaya Y."/>
            <person name="Wardhani T."/>
            <person name="Kalhor M.S."/>
            <person name="Jansen J."/>
            <person name="Van den Hoogen J."/>
            <person name="Gungor B."/>
            <person name="Hartog M."/>
            <person name="Hontelez J."/>
            <person name="Verver J."/>
            <person name="Yang W.-C."/>
            <person name="Schijlen E."/>
            <person name="Repin R."/>
            <person name="Schilthuizen M."/>
            <person name="Schranz E."/>
            <person name="Heidstra R."/>
            <person name="Miyata K."/>
            <person name="Fedorova E."/>
            <person name="Kohlen W."/>
            <person name="Bisseling T."/>
            <person name="Smit S."/>
            <person name="Geurts R."/>
        </authorList>
    </citation>
    <scope>NUCLEOTIDE SEQUENCE [LARGE SCALE GENOMIC DNA]</scope>
    <source>
        <strain evidence="8">cv. RG33-2</strain>
    </source>
</reference>
<dbReference type="Proteomes" id="UP000237000">
    <property type="component" value="Unassembled WGS sequence"/>
</dbReference>
<organism evidence="7 8">
    <name type="scientific">Trema orientale</name>
    <name type="common">Charcoal tree</name>
    <name type="synonym">Celtis orientalis</name>
    <dbReference type="NCBI Taxonomy" id="63057"/>
    <lineage>
        <taxon>Eukaryota</taxon>
        <taxon>Viridiplantae</taxon>
        <taxon>Streptophyta</taxon>
        <taxon>Embryophyta</taxon>
        <taxon>Tracheophyta</taxon>
        <taxon>Spermatophyta</taxon>
        <taxon>Magnoliopsida</taxon>
        <taxon>eudicotyledons</taxon>
        <taxon>Gunneridae</taxon>
        <taxon>Pentapetalae</taxon>
        <taxon>rosids</taxon>
        <taxon>fabids</taxon>
        <taxon>Rosales</taxon>
        <taxon>Cannabaceae</taxon>
        <taxon>Trema</taxon>
    </lineage>
</organism>
<protein>
    <submittedName>
        <fullName evidence="7">Malectin-like carbohydrate-binding domain containing protein</fullName>
    </submittedName>
</protein>
<keyword evidence="8" id="KW-1185">Reference proteome</keyword>
<evidence type="ECO:0000256" key="5">
    <source>
        <dbReference type="ARBA" id="ARBA00023136"/>
    </source>
</evidence>
<comment type="subcellular location">
    <subcellularLocation>
        <location evidence="1">Membrane</location>
        <topology evidence="1">Single-pass membrane protein</topology>
    </subcellularLocation>
</comment>
<evidence type="ECO:0000259" key="6">
    <source>
        <dbReference type="Pfam" id="PF12819"/>
    </source>
</evidence>
<dbReference type="EMBL" id="JXTC01000705">
    <property type="protein sequence ID" value="PON39866.1"/>
    <property type="molecule type" value="Genomic_DNA"/>
</dbReference>
<comment type="caution">
    <text evidence="7">The sequence shown here is derived from an EMBL/GenBank/DDBJ whole genome shotgun (WGS) entry which is preliminary data.</text>
</comment>
<sequence length="81" mass="9570">MANRCGIHQNWREQFAHDLYKRRQSLPNEDSPQFPVSDKNCYNRPFISQKKYLVSTGFDYGNYDNLLKVTVENSLGDEPHF</sequence>
<evidence type="ECO:0000313" key="8">
    <source>
        <dbReference type="Proteomes" id="UP000237000"/>
    </source>
</evidence>
<keyword evidence="2" id="KW-0812">Transmembrane</keyword>
<evidence type="ECO:0000313" key="7">
    <source>
        <dbReference type="EMBL" id="PON39866.1"/>
    </source>
</evidence>
<keyword evidence="5" id="KW-0472">Membrane</keyword>